<organism evidence="10 11">
    <name type="scientific">Raoultella terrigena</name>
    <name type="common">Klebsiella terrigena</name>
    <dbReference type="NCBI Taxonomy" id="577"/>
    <lineage>
        <taxon>Bacteria</taxon>
        <taxon>Pseudomonadati</taxon>
        <taxon>Pseudomonadota</taxon>
        <taxon>Gammaproteobacteria</taxon>
        <taxon>Enterobacterales</taxon>
        <taxon>Enterobacteriaceae</taxon>
        <taxon>Klebsiella/Raoultella group</taxon>
        <taxon>Raoultella</taxon>
    </lineage>
</organism>
<evidence type="ECO:0000256" key="1">
    <source>
        <dbReference type="ARBA" id="ARBA00001936"/>
    </source>
</evidence>
<evidence type="ECO:0000256" key="3">
    <source>
        <dbReference type="ARBA" id="ARBA00022741"/>
    </source>
</evidence>
<keyword evidence="2 10" id="KW-0436">Ligase</keyword>
<dbReference type="GO" id="GO:0009113">
    <property type="term" value="P:purine nucleobase biosynthetic process"/>
    <property type="evidence" value="ECO:0007669"/>
    <property type="project" value="InterPro"/>
</dbReference>
<dbReference type="AlphaFoldDB" id="A0A3P8M569"/>
<protein>
    <recommendedName>
        <fullName evidence="7">Glycinamide ribonucleotide synthetase</fullName>
    </recommendedName>
    <alternativeName>
        <fullName evidence="8">Phosphoribosylglycinamide synthetase</fullName>
    </alternativeName>
</protein>
<dbReference type="InterPro" id="IPR000115">
    <property type="entry name" value="PRibGlycinamide_synth"/>
</dbReference>
<keyword evidence="3" id="KW-0547">Nucleotide-binding</keyword>
<dbReference type="GO" id="GO:0004637">
    <property type="term" value="F:phosphoribosylamine-glycine ligase activity"/>
    <property type="evidence" value="ECO:0007669"/>
    <property type="project" value="InterPro"/>
</dbReference>
<dbReference type="InterPro" id="IPR011054">
    <property type="entry name" value="Rudment_hybrid_motif"/>
</dbReference>
<evidence type="ECO:0000313" key="11">
    <source>
        <dbReference type="Proteomes" id="UP000274346"/>
    </source>
</evidence>
<dbReference type="InterPro" id="IPR020560">
    <property type="entry name" value="PRibGlycinamide_synth_C-dom"/>
</dbReference>
<dbReference type="SMART" id="SM01210">
    <property type="entry name" value="GARS_C"/>
    <property type="match status" value="1"/>
</dbReference>
<dbReference type="PANTHER" id="PTHR43472:SF1">
    <property type="entry name" value="PHOSPHORIBOSYLAMINE--GLYCINE LIGASE, CHLOROPLASTIC"/>
    <property type="match status" value="1"/>
</dbReference>
<dbReference type="EMBL" id="LR131271">
    <property type="protein sequence ID" value="VDR30476.1"/>
    <property type="molecule type" value="Genomic_DNA"/>
</dbReference>
<dbReference type="InterPro" id="IPR037123">
    <property type="entry name" value="PRibGlycinamide_synth_C_sf"/>
</dbReference>
<gene>
    <name evidence="10" type="primary">purD_2</name>
    <name evidence="10" type="ORF">NCTC13098_06924</name>
</gene>
<evidence type="ECO:0000313" key="10">
    <source>
        <dbReference type="EMBL" id="VDR30476.1"/>
    </source>
</evidence>
<evidence type="ECO:0000256" key="4">
    <source>
        <dbReference type="ARBA" id="ARBA00022755"/>
    </source>
</evidence>
<reference evidence="10 11" key="1">
    <citation type="submission" date="2018-12" db="EMBL/GenBank/DDBJ databases">
        <authorList>
            <consortium name="Pathogen Informatics"/>
        </authorList>
    </citation>
    <scope>NUCLEOTIDE SEQUENCE [LARGE SCALE GENOMIC DNA]</scope>
    <source>
        <strain evidence="10 11">NCTC13098</strain>
    </source>
</reference>
<dbReference type="GO" id="GO:0005524">
    <property type="term" value="F:ATP binding"/>
    <property type="evidence" value="ECO:0007669"/>
    <property type="project" value="UniProtKB-KW"/>
</dbReference>
<feature type="domain" description="Phosphoribosylglycinamide synthetase C-domain" evidence="9">
    <location>
        <begin position="28"/>
        <end position="122"/>
    </location>
</feature>
<dbReference type="Proteomes" id="UP000274346">
    <property type="component" value="Chromosome"/>
</dbReference>
<dbReference type="GO" id="GO:0006164">
    <property type="term" value="P:purine nucleotide biosynthetic process"/>
    <property type="evidence" value="ECO:0007669"/>
    <property type="project" value="UniProtKB-KW"/>
</dbReference>
<dbReference type="FunFam" id="3.90.600.10:FF:000001">
    <property type="entry name" value="Trifunctional purine biosynthetic protein adenosine-3"/>
    <property type="match status" value="1"/>
</dbReference>
<accession>A0A3P8M569</accession>
<evidence type="ECO:0000256" key="8">
    <source>
        <dbReference type="ARBA" id="ARBA00042864"/>
    </source>
</evidence>
<dbReference type="PANTHER" id="PTHR43472">
    <property type="entry name" value="PHOSPHORIBOSYLAMINE--GLYCINE LIGASE"/>
    <property type="match status" value="1"/>
</dbReference>
<evidence type="ECO:0000256" key="7">
    <source>
        <dbReference type="ARBA" id="ARBA00042242"/>
    </source>
</evidence>
<evidence type="ECO:0000256" key="2">
    <source>
        <dbReference type="ARBA" id="ARBA00022598"/>
    </source>
</evidence>
<comment type="cofactor">
    <cofactor evidence="1">
        <name>Mn(2+)</name>
        <dbReference type="ChEBI" id="CHEBI:29035"/>
    </cofactor>
</comment>
<dbReference type="Pfam" id="PF02843">
    <property type="entry name" value="GARS_C"/>
    <property type="match status" value="1"/>
</dbReference>
<dbReference type="SUPFAM" id="SSF51246">
    <property type="entry name" value="Rudiment single hybrid motif"/>
    <property type="match status" value="1"/>
</dbReference>
<dbReference type="Gene3D" id="3.90.600.10">
    <property type="entry name" value="Phosphoribosylglycinamide synthetase, C-terminal domain"/>
    <property type="match status" value="1"/>
</dbReference>
<dbReference type="KEGG" id="rtg:NCTC13098_06924"/>
<evidence type="ECO:0000256" key="5">
    <source>
        <dbReference type="ARBA" id="ARBA00022840"/>
    </source>
</evidence>
<evidence type="ECO:0000259" key="9">
    <source>
        <dbReference type="SMART" id="SM01210"/>
    </source>
</evidence>
<sequence>MKSDMVELCLAACDGKLDEKTSEWDSRASLGVVVAAGGYPGSYSTGDEIFGLPQEEAADGKVFHAGTQLSADQRVLTNGGRVLCVTALGDSVAQAQQRAYELLTNIRWNGSFSRDDIGWRAIAREQS</sequence>
<keyword evidence="5" id="KW-0067">ATP-binding</keyword>
<keyword evidence="4" id="KW-0658">Purine biosynthesis</keyword>
<comment type="similarity">
    <text evidence="6">Belongs to the GARS family.</text>
</comment>
<evidence type="ECO:0000256" key="6">
    <source>
        <dbReference type="ARBA" id="ARBA00038345"/>
    </source>
</evidence>
<name>A0A3P8M569_RAOTE</name>
<proteinExistence type="inferred from homology"/>